<reference evidence="1 2" key="1">
    <citation type="journal article" date="2014" name="PLoS Genet.">
        <title>Phylogenetically driven sequencing of extremely halophilic archaea reveals strategies for static and dynamic osmo-response.</title>
        <authorList>
            <person name="Becker E.A."/>
            <person name="Seitzer P.M."/>
            <person name="Tritt A."/>
            <person name="Larsen D."/>
            <person name="Krusor M."/>
            <person name="Yao A.I."/>
            <person name="Wu D."/>
            <person name="Madern D."/>
            <person name="Eisen J.A."/>
            <person name="Darling A.E."/>
            <person name="Facciotti M.T."/>
        </authorList>
    </citation>
    <scope>NUCLEOTIDE SEQUENCE [LARGE SCALE GENOMIC DNA]</scope>
    <source>
        <strain evidence="1 2">JCM 13916</strain>
    </source>
</reference>
<sequence length="109" mass="12550">MPRAPDKLRILDVVIAEDLASIQAHNPDHAERILNKIHDWEDKIQWGRVPQEHLTYLTGSGRYNFYRERVGNSGYRVVYEISGGTMTAVAVFPKDDNAYNLDDFRGRMS</sequence>
<dbReference type="InterPro" id="IPR035093">
    <property type="entry name" value="RelE/ParE_toxin_dom_sf"/>
</dbReference>
<proteinExistence type="predicted"/>
<dbReference type="Proteomes" id="UP000011528">
    <property type="component" value="Unassembled WGS sequence"/>
</dbReference>
<organism evidence="1 2">
    <name type="scientific">Halorubrum distributum JCM 13916</name>
    <dbReference type="NCBI Taxonomy" id="1230455"/>
    <lineage>
        <taxon>Archaea</taxon>
        <taxon>Methanobacteriati</taxon>
        <taxon>Methanobacteriota</taxon>
        <taxon>Stenosarchaea group</taxon>
        <taxon>Halobacteria</taxon>
        <taxon>Halobacteriales</taxon>
        <taxon>Haloferacaceae</taxon>
        <taxon>Halorubrum</taxon>
        <taxon>Halorubrum distributum group</taxon>
    </lineage>
</organism>
<evidence type="ECO:0008006" key="3">
    <source>
        <dbReference type="Google" id="ProtNLM"/>
    </source>
</evidence>
<dbReference type="Gene3D" id="3.30.2310.20">
    <property type="entry name" value="RelE-like"/>
    <property type="match status" value="1"/>
</dbReference>
<gene>
    <name evidence="1" type="ORF">C462_00057</name>
</gene>
<comment type="caution">
    <text evidence="1">The sequence shown here is derived from an EMBL/GenBank/DDBJ whole genome shotgun (WGS) entry which is preliminary data.</text>
</comment>
<accession>M0PRX0</accession>
<dbReference type="AlphaFoldDB" id="M0PRX0"/>
<evidence type="ECO:0000313" key="2">
    <source>
        <dbReference type="Proteomes" id="UP000011528"/>
    </source>
</evidence>
<dbReference type="RefSeq" id="WP_007992444.1">
    <property type="nucleotide sequence ID" value="NZ_AOJJ01000004.1"/>
</dbReference>
<protein>
    <recommendedName>
        <fullName evidence="3">Type II toxin-antitoxin system RelE/ParE family toxin</fullName>
    </recommendedName>
</protein>
<evidence type="ECO:0000313" key="1">
    <source>
        <dbReference type="EMBL" id="EMA72778.1"/>
    </source>
</evidence>
<dbReference type="SUPFAM" id="SSF143011">
    <property type="entry name" value="RelE-like"/>
    <property type="match status" value="1"/>
</dbReference>
<dbReference type="EMBL" id="AOJJ01000004">
    <property type="protein sequence ID" value="EMA72778.1"/>
    <property type="molecule type" value="Genomic_DNA"/>
</dbReference>
<name>M0PRX0_9EURY</name>